<dbReference type="InterPro" id="IPR000536">
    <property type="entry name" value="Nucl_hrmn_rcpt_lig-bd"/>
</dbReference>
<evidence type="ECO:0000259" key="5">
    <source>
        <dbReference type="PROSITE" id="PS51843"/>
    </source>
</evidence>
<evidence type="ECO:0000313" key="7">
    <source>
        <dbReference type="WBParaSite" id="Hba_20245"/>
    </source>
</evidence>
<feature type="region of interest" description="Disordered" evidence="4">
    <location>
        <begin position="320"/>
        <end position="345"/>
    </location>
</feature>
<dbReference type="Proteomes" id="UP000095283">
    <property type="component" value="Unplaced"/>
</dbReference>
<organism evidence="6 7">
    <name type="scientific">Heterorhabditis bacteriophora</name>
    <name type="common">Entomopathogenic nematode worm</name>
    <dbReference type="NCBI Taxonomy" id="37862"/>
    <lineage>
        <taxon>Eukaryota</taxon>
        <taxon>Metazoa</taxon>
        <taxon>Ecdysozoa</taxon>
        <taxon>Nematoda</taxon>
        <taxon>Chromadorea</taxon>
        <taxon>Rhabditida</taxon>
        <taxon>Rhabditina</taxon>
        <taxon>Rhabditomorpha</taxon>
        <taxon>Strongyloidea</taxon>
        <taxon>Heterorhabditidae</taxon>
        <taxon>Heterorhabditis</taxon>
    </lineage>
</organism>
<dbReference type="InterPro" id="IPR035500">
    <property type="entry name" value="NHR-like_dom_sf"/>
</dbReference>
<keyword evidence="1" id="KW-0805">Transcription regulation</keyword>
<dbReference type="WBParaSite" id="Hba_20245">
    <property type="protein sequence ID" value="Hba_20245"/>
    <property type="gene ID" value="Hba_20245"/>
</dbReference>
<keyword evidence="2" id="KW-0804">Transcription</keyword>
<dbReference type="Gene3D" id="1.10.565.10">
    <property type="entry name" value="Retinoid X Receptor"/>
    <property type="match status" value="1"/>
</dbReference>
<dbReference type="PROSITE" id="PS51843">
    <property type="entry name" value="NR_LBD"/>
    <property type="match status" value="1"/>
</dbReference>
<dbReference type="SUPFAM" id="SSF48508">
    <property type="entry name" value="Nuclear receptor ligand-binding domain"/>
    <property type="match status" value="1"/>
</dbReference>
<keyword evidence="3" id="KW-0675">Receptor</keyword>
<dbReference type="AlphaFoldDB" id="A0A1I7XR19"/>
<evidence type="ECO:0000256" key="4">
    <source>
        <dbReference type="SAM" id="MobiDB-lite"/>
    </source>
</evidence>
<evidence type="ECO:0000256" key="3">
    <source>
        <dbReference type="ARBA" id="ARBA00023170"/>
    </source>
</evidence>
<feature type="region of interest" description="Disordered" evidence="4">
    <location>
        <begin position="82"/>
        <end position="104"/>
    </location>
</feature>
<evidence type="ECO:0000313" key="6">
    <source>
        <dbReference type="Proteomes" id="UP000095283"/>
    </source>
</evidence>
<keyword evidence="6" id="KW-1185">Reference proteome</keyword>
<evidence type="ECO:0000256" key="2">
    <source>
        <dbReference type="ARBA" id="ARBA00023163"/>
    </source>
</evidence>
<evidence type="ECO:0000256" key="1">
    <source>
        <dbReference type="ARBA" id="ARBA00023015"/>
    </source>
</evidence>
<sequence length="345" mass="37926">MCLVSKTSHNVVILAVQAERRPVQQLCADSPPTMVSNVVAPRSSTPLTNNPLMNGLLAIAKTEHENQMEREKMIMMGIKKEETASSPMSGMTRPSSTSPTTDYGLKRSGIDVMTVIGLAPSESPSSSGAGSSISEDGPVFNAERCRFELPIPHPPPADLNIQFICETASRLLFLSVHWMKDVRIGIKSDFPHIIITKPTTLEAVMKTKWCDLFVLGLMQCADSVGLPRMLEAMNSHLAACSRVGQLKPDKFEEVNHQINYLLLLVRRFSESKLTPMEYAYLKLISFTANDIPSSACSSETRTINIAACQELYEHVIMMSSSNDDSTSEDNETHMTSTSIVAAVER</sequence>
<protein>
    <submittedName>
        <fullName evidence="7">NR LBD domain-containing protein</fullName>
    </submittedName>
</protein>
<proteinExistence type="predicted"/>
<accession>A0A1I7XR19</accession>
<feature type="compositionally biased region" description="Polar residues" evidence="4">
    <location>
        <begin position="84"/>
        <end position="101"/>
    </location>
</feature>
<feature type="domain" description="NR LBD" evidence="5">
    <location>
        <begin position="131"/>
        <end position="345"/>
    </location>
</feature>
<name>A0A1I7XR19_HETBA</name>
<reference evidence="7" key="1">
    <citation type="submission" date="2016-11" db="UniProtKB">
        <authorList>
            <consortium name="WormBaseParasite"/>
        </authorList>
    </citation>
    <scope>IDENTIFICATION</scope>
</reference>